<organism evidence="2 3">
    <name type="scientific">Nepenthes gracilis</name>
    <name type="common">Slender pitcher plant</name>
    <dbReference type="NCBI Taxonomy" id="150966"/>
    <lineage>
        <taxon>Eukaryota</taxon>
        <taxon>Viridiplantae</taxon>
        <taxon>Streptophyta</taxon>
        <taxon>Embryophyta</taxon>
        <taxon>Tracheophyta</taxon>
        <taxon>Spermatophyta</taxon>
        <taxon>Magnoliopsida</taxon>
        <taxon>eudicotyledons</taxon>
        <taxon>Gunneridae</taxon>
        <taxon>Pentapetalae</taxon>
        <taxon>Caryophyllales</taxon>
        <taxon>Nepenthaceae</taxon>
        <taxon>Nepenthes</taxon>
    </lineage>
</organism>
<accession>A0AAD3S2X6</accession>
<name>A0AAD3S2X6_NEPGR</name>
<gene>
    <name evidence="2" type="ORF">Nepgr_005264</name>
</gene>
<protein>
    <submittedName>
        <fullName evidence="2">Uncharacterized protein</fullName>
    </submittedName>
</protein>
<dbReference type="AlphaFoldDB" id="A0AAD3S2X6"/>
<reference evidence="2" key="1">
    <citation type="submission" date="2023-05" db="EMBL/GenBank/DDBJ databases">
        <title>Nepenthes gracilis genome sequencing.</title>
        <authorList>
            <person name="Fukushima K."/>
        </authorList>
    </citation>
    <scope>NUCLEOTIDE SEQUENCE</scope>
    <source>
        <strain evidence="2">SING2019-196</strain>
    </source>
</reference>
<feature type="region of interest" description="Disordered" evidence="1">
    <location>
        <begin position="59"/>
        <end position="149"/>
    </location>
</feature>
<evidence type="ECO:0000313" key="2">
    <source>
        <dbReference type="EMBL" id="GMH03425.1"/>
    </source>
</evidence>
<comment type="caution">
    <text evidence="2">The sequence shown here is derived from an EMBL/GenBank/DDBJ whole genome shotgun (WGS) entry which is preliminary data.</text>
</comment>
<evidence type="ECO:0000313" key="3">
    <source>
        <dbReference type="Proteomes" id="UP001279734"/>
    </source>
</evidence>
<dbReference type="EMBL" id="BSYO01000004">
    <property type="protein sequence ID" value="GMH03425.1"/>
    <property type="molecule type" value="Genomic_DNA"/>
</dbReference>
<feature type="compositionally biased region" description="Low complexity" evidence="1">
    <location>
        <begin position="136"/>
        <end position="149"/>
    </location>
</feature>
<sequence>MSVSLPRAGNIISAKRATTTFHLPSAATDPVVQPHQHASCIRFNNPVAPTLHNTTIKSAALSKSQADTQQEGSDNQAAGDKMKAAPGNAIQSQTRPDRKNCHIPTAVTMARTFKASRPHKSTESSAPTSKEMPSHSISIQAQSQAQSMT</sequence>
<dbReference type="Proteomes" id="UP001279734">
    <property type="component" value="Unassembled WGS sequence"/>
</dbReference>
<keyword evidence="3" id="KW-1185">Reference proteome</keyword>
<proteinExistence type="predicted"/>
<evidence type="ECO:0000256" key="1">
    <source>
        <dbReference type="SAM" id="MobiDB-lite"/>
    </source>
</evidence>
<feature type="compositionally biased region" description="Polar residues" evidence="1">
    <location>
        <begin position="59"/>
        <end position="76"/>
    </location>
</feature>